<dbReference type="InterPro" id="IPR005546">
    <property type="entry name" value="Autotransporte_beta"/>
</dbReference>
<keyword evidence="5" id="KW-1185">Reference proteome</keyword>
<reference evidence="4 5" key="1">
    <citation type="journal article" date="2014" name="Antonie Van Leeuwenhoek">
        <title>Hyphomonas beringensis sp. nov. and Hyphomonas chukchiensis sp. nov., isolated from surface seawater of the Bering Sea and Chukchi Sea.</title>
        <authorList>
            <person name="Li C."/>
            <person name="Lai Q."/>
            <person name="Li G."/>
            <person name="Dong C."/>
            <person name="Wang J."/>
            <person name="Liao Y."/>
            <person name="Shao Z."/>
        </authorList>
    </citation>
    <scope>NUCLEOTIDE SEQUENCE [LARGE SCALE GENOMIC DNA]</scope>
    <source>
        <strain evidence="4 5">PS728</strain>
    </source>
</reference>
<feature type="signal peptide" evidence="2">
    <location>
        <begin position="1"/>
        <end position="23"/>
    </location>
</feature>
<dbReference type="PROSITE" id="PS51208">
    <property type="entry name" value="AUTOTRANSPORTER"/>
    <property type="match status" value="1"/>
</dbReference>
<dbReference type="PATRIC" id="fig|1280954.3.peg.789"/>
<protein>
    <submittedName>
        <fullName evidence="4">Autotransporter beta-domain-containing protein</fullName>
    </submittedName>
</protein>
<dbReference type="EMBL" id="ARYM01000003">
    <property type="protein sequence ID" value="KDA00010.1"/>
    <property type="molecule type" value="Genomic_DNA"/>
</dbReference>
<feature type="compositionally biased region" description="Acidic residues" evidence="1">
    <location>
        <begin position="297"/>
        <end position="307"/>
    </location>
</feature>
<feature type="region of interest" description="Disordered" evidence="1">
    <location>
        <begin position="289"/>
        <end position="322"/>
    </location>
</feature>
<name>A0A062VHV4_9PROT</name>
<dbReference type="OrthoDB" id="7613961at2"/>
<comment type="caution">
    <text evidence="4">The sequence shown here is derived from an EMBL/GenBank/DDBJ whole genome shotgun (WGS) entry which is preliminary data.</text>
</comment>
<dbReference type="SMART" id="SM00869">
    <property type="entry name" value="Autotransporter"/>
    <property type="match status" value="1"/>
</dbReference>
<dbReference type="SUPFAM" id="SSF103515">
    <property type="entry name" value="Autotransporter"/>
    <property type="match status" value="1"/>
</dbReference>
<evidence type="ECO:0000256" key="2">
    <source>
        <dbReference type="SAM" id="SignalP"/>
    </source>
</evidence>
<evidence type="ECO:0000313" key="5">
    <source>
        <dbReference type="Proteomes" id="UP000027100"/>
    </source>
</evidence>
<gene>
    <name evidence="4" type="ORF">HPO_03879</name>
</gene>
<feature type="domain" description="Autotransporter" evidence="3">
    <location>
        <begin position="869"/>
        <end position="1168"/>
    </location>
</feature>
<sequence length="1168" mass="120978">MPLFRKILVLSVSSIAIVTGARAAEITTTTTAAVRTSTVNTGAPDDLTITDDGAIEVADTPGFTAVTIDSDNDVVVDGTILIEDSDDTVGIRIEPGVQSNLTISGTVQLIEDYTRDETDDDDDDDGPLAIGTNRTGILLGQGAAMEGSIHLQSGSYIQVEGNDSAGVVVLSPLNGNLRTQGSISVTGDNAQGITATGRVDGDVTIGGSVSARGENATGVRLDDGATGAVAVNGSVISTGFVYSSTTNYVAPSLVTTDTTPLEERLDADELLTGGPAFVVGGSLGQGLLINGAAPDPDLSDDEDDDETKDTIEDFNENRSTGSITSYGSAPALLISADWNGPASEDLVLGTVLETVRDTLDDDDDDDTDEVLAQFAYDYGLINRGAITGAGTNVGFDGTALLIEGSASTGHSVIITGGIENIGTISASAYEANATAIRLGTNVVTPTLNNQGTIQALISTETAANAIALEIGETASLTSLVNSGTLLARSTGNAGEAITVRDLSGTLGTITNTGTITATYLNDGVSLTTRSDATAFDLRANTTGVTLRQYEREATYDANGDDVINSLDTLDPSITGNIFFGSGDDLLKLEAGKLTGDVDFGAGSDELNSSNTAITGDVSFGGDGALIRLLNKSTLTGDIDFSNTGTSDFLIAGGSTYAGLISNTASDLSLTLDASRAQLSDGTALALSNLVMGNGATLILEIDDDGVQDAPVFTVSGTASLANGVLISPVFAGVSDSAATFTIVDAAGIVADLASGDVSLVADTPYIYQTELNLIEGARDQLNLVYRLKTTEELGLDINQTAAFDAVLELFGTSDTLSEAFAGISSQGAFFQAYDQLLPARTDASTRFLRAQSTSTFGAMADQMNLLANSPGKGMKAWVQESVTFTDIKTTDNTPGYNGTGFGFTGGLDIPMPSLDAFGVMMSFNSGRYEEKTGGNNPVNTSSTGLGVYGLKKWNATFLRGAAQASSVNFSSLRELNIISGEADSFLDSADVLDKQDISDSMSGDWGGYSFASTASAGHQFKAGSFYARPEISVDYFRLHQDGYKESALRNAALALELSEADTERASASAILALGADWTVENGLYRIFPEARIGARHELLETPYGATARFLNGEQTFLVRSEEEFGDALIAGISFNSSSSIFTARASYDVELSEAGAIHYIGASGVLRF</sequence>
<evidence type="ECO:0000256" key="1">
    <source>
        <dbReference type="SAM" id="MobiDB-lite"/>
    </source>
</evidence>
<evidence type="ECO:0000313" key="4">
    <source>
        <dbReference type="EMBL" id="KDA00010.1"/>
    </source>
</evidence>
<feature type="chain" id="PRO_5001615356" evidence="2">
    <location>
        <begin position="24"/>
        <end position="1168"/>
    </location>
</feature>
<dbReference type="Proteomes" id="UP000027100">
    <property type="component" value="Unassembled WGS sequence"/>
</dbReference>
<dbReference type="Pfam" id="PF03797">
    <property type="entry name" value="Autotransporter"/>
    <property type="match status" value="1"/>
</dbReference>
<dbReference type="Gene3D" id="2.40.128.130">
    <property type="entry name" value="Autotransporter beta-domain"/>
    <property type="match status" value="1"/>
</dbReference>
<dbReference type="RefSeq" id="WP_035594688.1">
    <property type="nucleotide sequence ID" value="NZ_ARYM01000003.1"/>
</dbReference>
<accession>A0A062VHV4</accession>
<proteinExistence type="predicted"/>
<organism evidence="4 5">
    <name type="scientific">Hyphomonas polymorpha PS728</name>
    <dbReference type="NCBI Taxonomy" id="1280954"/>
    <lineage>
        <taxon>Bacteria</taxon>
        <taxon>Pseudomonadati</taxon>
        <taxon>Pseudomonadota</taxon>
        <taxon>Alphaproteobacteria</taxon>
        <taxon>Hyphomonadales</taxon>
        <taxon>Hyphomonadaceae</taxon>
        <taxon>Hyphomonas</taxon>
    </lineage>
</organism>
<dbReference type="STRING" id="1280954.HPO_03879"/>
<evidence type="ECO:0000259" key="3">
    <source>
        <dbReference type="PROSITE" id="PS51208"/>
    </source>
</evidence>
<dbReference type="AlphaFoldDB" id="A0A062VHV4"/>
<dbReference type="eggNOG" id="COG4625">
    <property type="taxonomic scope" value="Bacteria"/>
</dbReference>
<dbReference type="InterPro" id="IPR036709">
    <property type="entry name" value="Autotransporte_beta_dom_sf"/>
</dbReference>
<keyword evidence="2" id="KW-0732">Signal</keyword>